<evidence type="ECO:0000256" key="2">
    <source>
        <dbReference type="ARBA" id="ARBA00007904"/>
    </source>
</evidence>
<feature type="signal peptide" evidence="12">
    <location>
        <begin position="1"/>
        <end position="25"/>
    </location>
</feature>
<keyword evidence="6 12" id="KW-0732">Signal</keyword>
<feature type="domain" description="EMC1 first beta-propeller" evidence="14">
    <location>
        <begin position="26"/>
        <end position="128"/>
    </location>
</feature>
<keyword evidence="5 11" id="KW-0812">Transmembrane</keyword>
<keyword evidence="7" id="KW-0256">Endoplasmic reticulum</keyword>
<protein>
    <recommendedName>
        <fullName evidence="4">ER membrane protein complex subunit 1</fullName>
    </recommendedName>
</protein>
<dbReference type="PANTHER" id="PTHR21573">
    <property type="entry name" value="ER MEMBRANE PROTEIN COMPLEX SUBUNIT 1"/>
    <property type="match status" value="1"/>
</dbReference>
<keyword evidence="16" id="KW-1185">Reference proteome</keyword>
<dbReference type="InterPro" id="IPR011047">
    <property type="entry name" value="Quinoprotein_ADH-like_sf"/>
</dbReference>
<dbReference type="Pfam" id="PF25293">
    <property type="entry name" value="Beta-prop_EMC1_N"/>
    <property type="match status" value="2"/>
</dbReference>
<evidence type="ECO:0000313" key="16">
    <source>
        <dbReference type="Proteomes" id="UP001286313"/>
    </source>
</evidence>
<keyword evidence="10" id="KW-0325">Glycoprotein</keyword>
<evidence type="ECO:0000256" key="10">
    <source>
        <dbReference type="ARBA" id="ARBA00023180"/>
    </source>
</evidence>
<gene>
    <name evidence="15" type="ORF">Pcinc_041045</name>
</gene>
<evidence type="ECO:0000259" key="13">
    <source>
        <dbReference type="Pfam" id="PF07774"/>
    </source>
</evidence>
<evidence type="ECO:0000256" key="12">
    <source>
        <dbReference type="SAM" id="SignalP"/>
    </source>
</evidence>
<name>A0AAE1BKX7_PETCI</name>
<dbReference type="SUPFAM" id="SSF50998">
    <property type="entry name" value="Quinoprotein alcohol dehydrogenase-like"/>
    <property type="match status" value="1"/>
</dbReference>
<evidence type="ECO:0000256" key="9">
    <source>
        <dbReference type="ARBA" id="ARBA00023136"/>
    </source>
</evidence>
<feature type="domain" description="ER membrane protein complex subunit 1 C-terminal" evidence="13">
    <location>
        <begin position="697"/>
        <end position="901"/>
    </location>
</feature>
<organism evidence="15 16">
    <name type="scientific">Petrolisthes cinctipes</name>
    <name type="common">Flat porcelain crab</name>
    <dbReference type="NCBI Taxonomy" id="88211"/>
    <lineage>
        <taxon>Eukaryota</taxon>
        <taxon>Metazoa</taxon>
        <taxon>Ecdysozoa</taxon>
        <taxon>Arthropoda</taxon>
        <taxon>Crustacea</taxon>
        <taxon>Multicrustacea</taxon>
        <taxon>Malacostraca</taxon>
        <taxon>Eumalacostraca</taxon>
        <taxon>Eucarida</taxon>
        <taxon>Decapoda</taxon>
        <taxon>Pleocyemata</taxon>
        <taxon>Anomura</taxon>
        <taxon>Galatheoidea</taxon>
        <taxon>Porcellanidae</taxon>
        <taxon>Petrolisthes</taxon>
    </lineage>
</organism>
<dbReference type="EMBL" id="JAWQEG010007458">
    <property type="protein sequence ID" value="KAK3852368.1"/>
    <property type="molecule type" value="Genomic_DNA"/>
</dbReference>
<evidence type="ECO:0000256" key="11">
    <source>
        <dbReference type="SAM" id="Phobius"/>
    </source>
</evidence>
<evidence type="ECO:0000256" key="5">
    <source>
        <dbReference type="ARBA" id="ARBA00022692"/>
    </source>
</evidence>
<keyword evidence="8 11" id="KW-1133">Transmembrane helix</keyword>
<evidence type="ECO:0000256" key="8">
    <source>
        <dbReference type="ARBA" id="ARBA00022989"/>
    </source>
</evidence>
<evidence type="ECO:0000256" key="3">
    <source>
        <dbReference type="ARBA" id="ARBA00011276"/>
    </source>
</evidence>
<dbReference type="AlphaFoldDB" id="A0AAE1BKX7"/>
<comment type="caution">
    <text evidence="15">The sequence shown here is derived from an EMBL/GenBank/DDBJ whole genome shotgun (WGS) entry which is preliminary data.</text>
</comment>
<comment type="similarity">
    <text evidence="2">Belongs to the EMC1 family.</text>
</comment>
<dbReference type="InterPro" id="IPR011678">
    <property type="entry name" value="EMC1_C"/>
</dbReference>
<evidence type="ECO:0000256" key="4">
    <source>
        <dbReference type="ARBA" id="ARBA00020824"/>
    </source>
</evidence>
<feature type="chain" id="PRO_5042114720" description="ER membrane protein complex subunit 1" evidence="12">
    <location>
        <begin position="26"/>
        <end position="902"/>
    </location>
</feature>
<dbReference type="GO" id="GO:0034975">
    <property type="term" value="P:protein folding in endoplasmic reticulum"/>
    <property type="evidence" value="ECO:0007669"/>
    <property type="project" value="TreeGrafter"/>
</dbReference>
<comment type="subcellular location">
    <subcellularLocation>
        <location evidence="1">Endoplasmic reticulum membrane</location>
        <topology evidence="1">Single-pass type I membrane protein</topology>
    </subcellularLocation>
</comment>
<evidence type="ECO:0000259" key="14">
    <source>
        <dbReference type="Pfam" id="PF25293"/>
    </source>
</evidence>
<evidence type="ECO:0000256" key="6">
    <source>
        <dbReference type="ARBA" id="ARBA00022729"/>
    </source>
</evidence>
<evidence type="ECO:0000256" key="7">
    <source>
        <dbReference type="ARBA" id="ARBA00022824"/>
    </source>
</evidence>
<proteinExistence type="inferred from homology"/>
<feature type="transmembrane region" description="Helical" evidence="11">
    <location>
        <begin position="872"/>
        <end position="892"/>
    </location>
</feature>
<feature type="domain" description="EMC1 first beta-propeller" evidence="14">
    <location>
        <begin position="145"/>
        <end position="362"/>
    </location>
</feature>
<dbReference type="InterPro" id="IPR026895">
    <property type="entry name" value="EMC1"/>
</dbReference>
<dbReference type="InterPro" id="IPR058545">
    <property type="entry name" value="Beta-prop_EMC1_1st"/>
</dbReference>
<keyword evidence="9 11" id="KW-0472">Membrane</keyword>
<reference evidence="15" key="1">
    <citation type="submission" date="2023-10" db="EMBL/GenBank/DDBJ databases">
        <title>Genome assemblies of two species of porcelain crab, Petrolisthes cinctipes and Petrolisthes manimaculis (Anomura: Porcellanidae).</title>
        <authorList>
            <person name="Angst P."/>
        </authorList>
    </citation>
    <scope>NUCLEOTIDE SEQUENCE</scope>
    <source>
        <strain evidence="15">PB745_01</strain>
        <tissue evidence="15">Gill</tissue>
    </source>
</reference>
<evidence type="ECO:0000256" key="1">
    <source>
        <dbReference type="ARBA" id="ARBA00004115"/>
    </source>
</evidence>
<evidence type="ECO:0000313" key="15">
    <source>
        <dbReference type="EMBL" id="KAK3852368.1"/>
    </source>
</evidence>
<accession>A0AAE1BKX7</accession>
<dbReference type="PANTHER" id="PTHR21573:SF0">
    <property type="entry name" value="ER MEMBRANE PROTEIN COMPLEX SUBUNIT 1"/>
    <property type="match status" value="1"/>
</dbReference>
<comment type="subunit">
    <text evidence="3">Component of the ER membrane protein complex (EMC).</text>
</comment>
<dbReference type="Pfam" id="PF07774">
    <property type="entry name" value="EMC1_C"/>
    <property type="match status" value="1"/>
</dbReference>
<dbReference type="Proteomes" id="UP001286313">
    <property type="component" value="Unassembled WGS sequence"/>
</dbReference>
<dbReference type="GO" id="GO:0072546">
    <property type="term" value="C:EMC complex"/>
    <property type="evidence" value="ECO:0007669"/>
    <property type="project" value="InterPro"/>
</dbReference>
<sequence length="902" mass="98024">MAAGLKAPLSLLLLLFLSHISPSVGLYEDQIGKFDWVQQYVGIVTHSVFDESTVPRRIVVATSENVLAALATKNGDIVWRQVLESGENGRVEALVGEGQRVTSVAGRMVRTWDTLTAALVHETYLTHTPHPGLLERAVVVGESELVLGEVVAGSVVVTTLDRVSGSPLDHTNVVAPWISTDTKCGSAGKSLVCVELSLSLIFVLLLTAPSPEFVSQPLASVGLEAPEPGSQVLLQNVPGAPDHLIIQVGPGRRLVHLDGNSLHLVRDLGGSQTSAVAGGVLYSLTQVAHVVTLGAVDLETGAEVGEQGLVVELPTHTGQAISLYVHHYQTSDGGSALRALLTCSDHSLHLLSSAGVVWWREEAMARVVSVEGVDLPVDGANINFQDPLPASPDWVSSLVHRVRTQVSQVSHWVSLVMERSDSTFPAPLHTLYRDQLNLRKLLVLATASGKIMGVDSWTGEVVWRIYVSELTPLEGDKLLLYTQRTSAHFPHQPQCVVVGKHRETGEGVLVAFNPNTGEGVGDRGGVMTLGYTIIQALLLHHPDHQYLKPVVLVDDTMKLHVFPAGGESVVLQHKDSIFVHLARPGSTHLTGYTLRFSTPGNLVLREVWRVCVGGGGIVTGVYGKLAWEKVHSPGRVLADRSVLYKYVNPNLAVVTTQGYDHLNKNTLTLYLVDTVSGAVIESVNHKKVSGPIHVVHSENWVVYTFFNDKYRRFEVTSLELFEGLSQANATAFSSLGGRATPPIMERQAYILPVGIQAATHTTTEKGITTKFILFALQTGNVMQMSKWLLDPRRPVTGGPREEGLLPYIPELRLSPHDMITYNHTLPRVSSIFTAPTGLESACVVLVYGLDLFYTRMFPSKMFDVLKDDFDHYLIGGVVLALMAAALTTRKLAQRKALKQAWK</sequence>